<evidence type="ECO:0000256" key="2">
    <source>
        <dbReference type="SAM" id="MobiDB-lite"/>
    </source>
</evidence>
<dbReference type="GO" id="GO:0031267">
    <property type="term" value="F:small GTPase binding"/>
    <property type="evidence" value="ECO:0007669"/>
    <property type="project" value="TreeGrafter"/>
</dbReference>
<dbReference type="GO" id="GO:0016020">
    <property type="term" value="C:membrane"/>
    <property type="evidence" value="ECO:0007669"/>
    <property type="project" value="TreeGrafter"/>
</dbReference>
<dbReference type="SUPFAM" id="SSF50985">
    <property type="entry name" value="RCC1/BLIP-II"/>
    <property type="match status" value="1"/>
</dbReference>
<dbReference type="PROSITE" id="PS50012">
    <property type="entry name" value="RCC1_3"/>
    <property type="match status" value="1"/>
</dbReference>
<reference evidence="3 4" key="1">
    <citation type="submission" date="2019-09" db="EMBL/GenBank/DDBJ databases">
        <title>Bird 10,000 Genomes (B10K) Project - Family phase.</title>
        <authorList>
            <person name="Zhang G."/>
        </authorList>
    </citation>
    <scope>NUCLEOTIDE SEQUENCE [LARGE SCALE GENOMIC DNA]</scope>
    <source>
        <strain evidence="3">B10K-DU-029-47</strain>
        <tissue evidence="3">Heart</tissue>
    </source>
</reference>
<dbReference type="FunFam" id="2.130.10.30:FF:000009">
    <property type="entry name" value="Regulator of chromosome condensation 2"/>
    <property type="match status" value="1"/>
</dbReference>
<dbReference type="EMBL" id="VZRO01002841">
    <property type="protein sequence ID" value="NWV49137.1"/>
    <property type="molecule type" value="Genomic_DNA"/>
</dbReference>
<dbReference type="InterPro" id="IPR009091">
    <property type="entry name" value="RCC1/BLIP-II"/>
</dbReference>
<comment type="caution">
    <text evidence="3">The sequence shown here is derived from an EMBL/GenBank/DDBJ whole genome shotgun (WGS) entry which is preliminary data.</text>
</comment>
<accession>A0A7K6FE39</accession>
<feature type="non-terminal residue" evidence="3">
    <location>
        <position position="1"/>
    </location>
</feature>
<dbReference type="Pfam" id="PF00415">
    <property type="entry name" value="RCC1"/>
    <property type="match status" value="1"/>
</dbReference>
<dbReference type="AlphaFoldDB" id="A0A7K6FE39"/>
<proteinExistence type="predicted"/>
<feature type="non-terminal residue" evidence="3">
    <location>
        <position position="235"/>
    </location>
</feature>
<dbReference type="Proteomes" id="UP000557315">
    <property type="component" value="Unassembled WGS sequence"/>
</dbReference>
<feature type="region of interest" description="Disordered" evidence="2">
    <location>
        <begin position="169"/>
        <end position="199"/>
    </location>
</feature>
<feature type="repeat" description="RCC1" evidence="1">
    <location>
        <begin position="63"/>
        <end position="116"/>
    </location>
</feature>
<dbReference type="PROSITE" id="PS00626">
    <property type="entry name" value="RCC1_2"/>
    <property type="match status" value="1"/>
</dbReference>
<gene>
    <name evidence="3" type="primary">Rcc2</name>
    <name evidence="3" type="ORF">DAPCHR_R14732</name>
</gene>
<dbReference type="PANTHER" id="PTHR46207:SF1">
    <property type="entry name" value="PROTEIN RCC2"/>
    <property type="match status" value="1"/>
</dbReference>
<dbReference type="InterPro" id="IPR028641">
    <property type="entry name" value="RCC2"/>
</dbReference>
<protein>
    <submittedName>
        <fullName evidence="3">RCC2 protein</fullName>
    </submittedName>
</protein>
<sequence>GHNSDGKFIARAQRIEYDCELVPRRVGIFVERTKDGQVLPVPNVVVRDVACGANHTLVLDSQKRVFSWGFGGYGRLGHAEQKDELVPRLVKLFDFPGRGASQIYAGYTCSFAVSETGGLFFWGATNTSRESTMYPKAVQDLCGWRIRSLACGKSSVIVAADESTISWGPSPTFGELVRDGNPESPTDPPDSRPSPGPFPFQVAMGYAHSLVIARDESEAEQEKLRKLPEYNPRTL</sequence>
<organism evidence="3 4">
    <name type="scientific">Daphoenositta chrysoptera</name>
    <name type="common">varied sittella</name>
    <dbReference type="NCBI Taxonomy" id="254528"/>
    <lineage>
        <taxon>Eukaryota</taxon>
        <taxon>Metazoa</taxon>
        <taxon>Chordata</taxon>
        <taxon>Craniata</taxon>
        <taxon>Vertebrata</taxon>
        <taxon>Euteleostomi</taxon>
        <taxon>Archelosauria</taxon>
        <taxon>Archosauria</taxon>
        <taxon>Dinosauria</taxon>
        <taxon>Saurischia</taxon>
        <taxon>Theropoda</taxon>
        <taxon>Coelurosauria</taxon>
        <taxon>Aves</taxon>
        <taxon>Neognathae</taxon>
        <taxon>Neoaves</taxon>
        <taxon>Telluraves</taxon>
        <taxon>Australaves</taxon>
        <taxon>Passeriformes</taxon>
        <taxon>Corvoidea</taxon>
        <taxon>Pachycephalidae</taxon>
        <taxon>Daphoenositta</taxon>
    </lineage>
</organism>
<dbReference type="PANTHER" id="PTHR46207">
    <property type="entry name" value="PROTEIN RCC2"/>
    <property type="match status" value="1"/>
</dbReference>
<dbReference type="InterPro" id="IPR000408">
    <property type="entry name" value="Reg_chr_condens"/>
</dbReference>
<evidence type="ECO:0000313" key="3">
    <source>
        <dbReference type="EMBL" id="NWV49137.1"/>
    </source>
</evidence>
<feature type="compositionally biased region" description="Pro residues" evidence="2">
    <location>
        <begin position="185"/>
        <end position="198"/>
    </location>
</feature>
<dbReference type="Gene3D" id="2.130.10.30">
    <property type="entry name" value="Regulator of chromosome condensation 1/beta-lactamase-inhibitor protein II"/>
    <property type="match status" value="1"/>
</dbReference>
<evidence type="ECO:0000313" key="4">
    <source>
        <dbReference type="Proteomes" id="UP000557315"/>
    </source>
</evidence>
<name>A0A7K6FE39_9CORV</name>
<keyword evidence="4" id="KW-1185">Reference proteome</keyword>
<evidence type="ECO:0000256" key="1">
    <source>
        <dbReference type="PROSITE-ProRule" id="PRU00235"/>
    </source>
</evidence>